<reference evidence="2" key="1">
    <citation type="submission" date="2020-06" db="EMBL/GenBank/DDBJ databases">
        <authorList>
            <person name="Li T."/>
            <person name="Hu X."/>
            <person name="Zhang T."/>
            <person name="Song X."/>
            <person name="Zhang H."/>
            <person name="Dai N."/>
            <person name="Sheng W."/>
            <person name="Hou X."/>
            <person name="Wei L."/>
        </authorList>
    </citation>
    <scope>NUCLEOTIDE SEQUENCE</scope>
    <source>
        <strain evidence="2">KEN1</strain>
        <tissue evidence="2">Leaf</tissue>
    </source>
</reference>
<feature type="compositionally biased region" description="Low complexity" evidence="1">
    <location>
        <begin position="62"/>
        <end position="73"/>
    </location>
</feature>
<proteinExistence type="predicted"/>
<dbReference type="EMBL" id="JACGWN010000004">
    <property type="protein sequence ID" value="KAL0451841.1"/>
    <property type="molecule type" value="Genomic_DNA"/>
</dbReference>
<evidence type="ECO:0000256" key="1">
    <source>
        <dbReference type="SAM" id="MobiDB-lite"/>
    </source>
</evidence>
<dbReference type="AlphaFoldDB" id="A0AAW2XHY1"/>
<gene>
    <name evidence="2" type="ORF">Slati_1162200</name>
</gene>
<feature type="compositionally biased region" description="Basic and acidic residues" evidence="1">
    <location>
        <begin position="48"/>
        <end position="61"/>
    </location>
</feature>
<name>A0AAW2XHY1_9LAMI</name>
<sequence>MAMGRAWMDQGPDPLSLGWVCCTRLELFKCIKKKRGEKPQGRMRRQRREAVTRQGKREVAVRRNAQGKASAAARRGKAREL</sequence>
<evidence type="ECO:0000313" key="2">
    <source>
        <dbReference type="EMBL" id="KAL0451841.1"/>
    </source>
</evidence>
<feature type="region of interest" description="Disordered" evidence="1">
    <location>
        <begin position="35"/>
        <end position="81"/>
    </location>
</feature>
<accession>A0AAW2XHY1</accession>
<feature type="compositionally biased region" description="Basic residues" evidence="1">
    <location>
        <begin position="35"/>
        <end position="47"/>
    </location>
</feature>
<protein>
    <submittedName>
        <fullName evidence="2">Uncharacterized protein</fullName>
    </submittedName>
</protein>
<reference evidence="2" key="2">
    <citation type="journal article" date="2024" name="Plant">
        <title>Genomic evolution and insights into agronomic trait innovations of Sesamum species.</title>
        <authorList>
            <person name="Miao H."/>
            <person name="Wang L."/>
            <person name="Qu L."/>
            <person name="Liu H."/>
            <person name="Sun Y."/>
            <person name="Le M."/>
            <person name="Wang Q."/>
            <person name="Wei S."/>
            <person name="Zheng Y."/>
            <person name="Lin W."/>
            <person name="Duan Y."/>
            <person name="Cao H."/>
            <person name="Xiong S."/>
            <person name="Wang X."/>
            <person name="Wei L."/>
            <person name="Li C."/>
            <person name="Ma Q."/>
            <person name="Ju M."/>
            <person name="Zhao R."/>
            <person name="Li G."/>
            <person name="Mu C."/>
            <person name="Tian Q."/>
            <person name="Mei H."/>
            <person name="Zhang T."/>
            <person name="Gao T."/>
            <person name="Zhang H."/>
        </authorList>
    </citation>
    <scope>NUCLEOTIDE SEQUENCE</scope>
    <source>
        <strain evidence="2">KEN1</strain>
    </source>
</reference>
<organism evidence="2">
    <name type="scientific">Sesamum latifolium</name>
    <dbReference type="NCBI Taxonomy" id="2727402"/>
    <lineage>
        <taxon>Eukaryota</taxon>
        <taxon>Viridiplantae</taxon>
        <taxon>Streptophyta</taxon>
        <taxon>Embryophyta</taxon>
        <taxon>Tracheophyta</taxon>
        <taxon>Spermatophyta</taxon>
        <taxon>Magnoliopsida</taxon>
        <taxon>eudicotyledons</taxon>
        <taxon>Gunneridae</taxon>
        <taxon>Pentapetalae</taxon>
        <taxon>asterids</taxon>
        <taxon>lamiids</taxon>
        <taxon>Lamiales</taxon>
        <taxon>Pedaliaceae</taxon>
        <taxon>Sesamum</taxon>
    </lineage>
</organism>
<comment type="caution">
    <text evidence="2">The sequence shown here is derived from an EMBL/GenBank/DDBJ whole genome shotgun (WGS) entry which is preliminary data.</text>
</comment>